<evidence type="ECO:0000256" key="5">
    <source>
        <dbReference type="PROSITE-ProRule" id="PRU00591"/>
    </source>
</evidence>
<dbReference type="GO" id="GO:0009313">
    <property type="term" value="P:oligosaccharide catabolic process"/>
    <property type="evidence" value="ECO:0007669"/>
    <property type="project" value="TreeGrafter"/>
</dbReference>
<dbReference type="GO" id="GO:0016020">
    <property type="term" value="C:membrane"/>
    <property type="evidence" value="ECO:0007669"/>
    <property type="project" value="TreeGrafter"/>
</dbReference>
<comment type="similarity">
    <text evidence="2">Belongs to the glycosyl hydrolase 33 family.</text>
</comment>
<dbReference type="PANTHER" id="PTHR10628">
    <property type="entry name" value="SIALIDASE"/>
    <property type="match status" value="1"/>
</dbReference>
<dbReference type="InterPro" id="IPR018337">
    <property type="entry name" value="Cell_wall/Cho-bd_repeat"/>
</dbReference>
<comment type="catalytic activity">
    <reaction evidence="1">
        <text>Hydrolysis of alpha-(2-&gt;3)-, alpha-(2-&gt;6)-, alpha-(2-&gt;8)- glycosidic linkages of terminal sialic acid residues in oligosaccharides, glycoproteins, glycolipids, colominic acid and synthetic substrates.</text>
        <dbReference type="EC" id="3.2.1.18"/>
    </reaction>
</comment>
<dbReference type="InterPro" id="IPR036278">
    <property type="entry name" value="Sialidase_sf"/>
</dbReference>
<organism evidence="9 10">
    <name type="scientific">Schaalia odontolytica</name>
    <dbReference type="NCBI Taxonomy" id="1660"/>
    <lineage>
        <taxon>Bacteria</taxon>
        <taxon>Bacillati</taxon>
        <taxon>Actinomycetota</taxon>
        <taxon>Actinomycetes</taxon>
        <taxon>Actinomycetales</taxon>
        <taxon>Actinomycetaceae</taxon>
        <taxon>Schaalia</taxon>
    </lineage>
</organism>
<sequence>MTLRHYGRALAAASGAVLLCATLSVPALATPTSDTGAAAPVTASATDEGSAPITVTVTRTDSHGDKVYEGDLITITVTYTNNTDSALTVFPVDSNLSGVLTTGAPNCRWHNLAAHTTKQCTTATHTVTADDVAAGTFTPMTTWAATRDRNGTDVIAGGITANADPVTVAQGERPPAPDPLETPHDYAIGDKVRLASPGLAGFSCHRIPALTTANNGWIIASWDGRPNTCQDAPQANSIVYRISKDGGKSWTPIKAALAGTPGAEKIGYSDPSFVVDRTTGTIFLFSVKSYDAGLFQSQLGTDPAARNILHAHVVESHDNGETWVNPRTITDQVTAGYEGQWFTRFASSGEGIQLRYGAHAGRLIQQYAVANSGTTSLMAVSVYSDDHGVTWKPGAPTEGSADENKVVELSDGRLLLNSRTQGTAGQRLEAISYDGGQTWGPFRHNWDLTDPRNNASIVRAYPDAPEGSARARVLLFSNADSSSARANGTIRVSYDDGFTWNDGKVFESGEMAYSTLHPLGDGTWGLLYESGGYKNIEFMRVDAAYLGLTDPGEEPAPEPQPTPDPTPEPQPTPDPTPEPQPTPEPAPAVTPAHWVNTGSGWKWQLEDSSYAMNQTITIGDATYRFDADGMMVTGWDNQGGTWSYYNGFGARVSGWLKDAGSWYYLDPATGAMATGWAQVDGTWYFFNASGAMRTGWQHAGSWYYLAPSGAMLTGWQHIGSTWYYFAGDGHMVTGWQTIDGRWYYFASSGAWI</sequence>
<evidence type="ECO:0000313" key="10">
    <source>
        <dbReference type="Proteomes" id="UP000234198"/>
    </source>
</evidence>
<proteinExistence type="inferred from homology"/>
<accession>A0A2I1I0G5</accession>
<feature type="compositionally biased region" description="Pro residues" evidence="6">
    <location>
        <begin position="557"/>
        <end position="588"/>
    </location>
</feature>
<dbReference type="PROSITE" id="PS51170">
    <property type="entry name" value="CW"/>
    <property type="match status" value="3"/>
</dbReference>
<dbReference type="Pfam" id="PF13088">
    <property type="entry name" value="BNR_2"/>
    <property type="match status" value="1"/>
</dbReference>
<dbReference type="GO" id="GO:0004308">
    <property type="term" value="F:exo-alpha-sialidase activity"/>
    <property type="evidence" value="ECO:0007669"/>
    <property type="project" value="UniProtKB-EC"/>
</dbReference>
<comment type="caution">
    <text evidence="9">The sequence shown here is derived from an EMBL/GenBank/DDBJ whole genome shotgun (WGS) entry which is preliminary data.</text>
</comment>
<dbReference type="InterPro" id="IPR026856">
    <property type="entry name" value="Sialidase_fam"/>
</dbReference>
<feature type="repeat" description="Cell wall-binding" evidence="5">
    <location>
        <begin position="712"/>
        <end position="731"/>
    </location>
</feature>
<dbReference type="Pfam" id="PF01473">
    <property type="entry name" value="Choline_bind_1"/>
    <property type="match status" value="1"/>
</dbReference>
<feature type="domain" description="Sialidase" evidence="8">
    <location>
        <begin position="237"/>
        <end position="522"/>
    </location>
</feature>
<dbReference type="EC" id="3.2.1.18" evidence="3"/>
<evidence type="ECO:0000259" key="8">
    <source>
        <dbReference type="Pfam" id="PF13088"/>
    </source>
</evidence>
<gene>
    <name evidence="9" type="ORF">CYJ22_05040</name>
</gene>
<feature type="signal peptide" evidence="7">
    <location>
        <begin position="1"/>
        <end position="29"/>
    </location>
</feature>
<feature type="region of interest" description="Disordered" evidence="6">
    <location>
        <begin position="548"/>
        <end position="593"/>
    </location>
</feature>
<feature type="repeat" description="Cell wall-binding" evidence="5">
    <location>
        <begin position="673"/>
        <end position="692"/>
    </location>
</feature>
<dbReference type="GO" id="GO:0006689">
    <property type="term" value="P:ganglioside catabolic process"/>
    <property type="evidence" value="ECO:0007669"/>
    <property type="project" value="TreeGrafter"/>
</dbReference>
<dbReference type="SUPFAM" id="SSF50939">
    <property type="entry name" value="Sialidases"/>
    <property type="match status" value="1"/>
</dbReference>
<dbReference type="Pfam" id="PF19127">
    <property type="entry name" value="Choline_bind_3"/>
    <property type="match status" value="2"/>
</dbReference>
<dbReference type="Gene3D" id="2.10.270.10">
    <property type="entry name" value="Cholin Binding"/>
    <property type="match status" value="2"/>
</dbReference>
<evidence type="ECO:0000256" key="7">
    <source>
        <dbReference type="SAM" id="SignalP"/>
    </source>
</evidence>
<evidence type="ECO:0000256" key="4">
    <source>
        <dbReference type="ARBA" id="ARBA00022737"/>
    </source>
</evidence>
<reference evidence="9 10" key="1">
    <citation type="submission" date="2017-12" db="EMBL/GenBank/DDBJ databases">
        <title>Phylogenetic diversity of female urinary microbiome.</title>
        <authorList>
            <person name="Thomas-White K."/>
            <person name="Wolfe A.J."/>
        </authorList>
    </citation>
    <scope>NUCLEOTIDE SEQUENCE [LARGE SCALE GENOMIC DNA]</scope>
    <source>
        <strain evidence="9 10">UMB0018</strain>
    </source>
</reference>
<evidence type="ECO:0000313" key="9">
    <source>
        <dbReference type="EMBL" id="PKY64573.1"/>
    </source>
</evidence>
<dbReference type="SUPFAM" id="SSF69360">
    <property type="entry name" value="Cell wall binding repeat"/>
    <property type="match status" value="1"/>
</dbReference>
<feature type="repeat" description="Cell wall-binding" evidence="5">
    <location>
        <begin position="732"/>
        <end position="751"/>
    </location>
</feature>
<keyword evidence="7" id="KW-0732">Signal</keyword>
<dbReference type="EMBL" id="PKKM01000006">
    <property type="protein sequence ID" value="PKY64573.1"/>
    <property type="molecule type" value="Genomic_DNA"/>
</dbReference>
<name>A0A2I1I0G5_9ACTO</name>
<evidence type="ECO:0000256" key="1">
    <source>
        <dbReference type="ARBA" id="ARBA00000427"/>
    </source>
</evidence>
<dbReference type="Proteomes" id="UP000234198">
    <property type="component" value="Unassembled WGS sequence"/>
</dbReference>
<dbReference type="CDD" id="cd15482">
    <property type="entry name" value="Sialidase_non-viral"/>
    <property type="match status" value="1"/>
</dbReference>
<dbReference type="AlphaFoldDB" id="A0A2I1I0G5"/>
<protein>
    <recommendedName>
        <fullName evidence="3">exo-alpha-sialidase</fullName>
        <ecNumber evidence="3">3.2.1.18</ecNumber>
    </recommendedName>
</protein>
<evidence type="ECO:0000256" key="6">
    <source>
        <dbReference type="SAM" id="MobiDB-lite"/>
    </source>
</evidence>
<dbReference type="GO" id="GO:0005737">
    <property type="term" value="C:cytoplasm"/>
    <property type="evidence" value="ECO:0007669"/>
    <property type="project" value="TreeGrafter"/>
</dbReference>
<dbReference type="Gene3D" id="2.120.10.10">
    <property type="match status" value="1"/>
</dbReference>
<dbReference type="RefSeq" id="WP_101601744.1">
    <property type="nucleotide sequence ID" value="NZ_PKKM01000006.1"/>
</dbReference>
<dbReference type="PANTHER" id="PTHR10628:SF30">
    <property type="entry name" value="EXO-ALPHA-SIALIDASE"/>
    <property type="match status" value="1"/>
</dbReference>
<feature type="chain" id="PRO_5014154426" description="exo-alpha-sialidase" evidence="7">
    <location>
        <begin position="30"/>
        <end position="752"/>
    </location>
</feature>
<evidence type="ECO:0000256" key="3">
    <source>
        <dbReference type="ARBA" id="ARBA00012733"/>
    </source>
</evidence>
<dbReference type="InterPro" id="IPR011040">
    <property type="entry name" value="Sialidase"/>
</dbReference>
<keyword evidence="4" id="KW-0677">Repeat</keyword>
<evidence type="ECO:0000256" key="2">
    <source>
        <dbReference type="ARBA" id="ARBA00009348"/>
    </source>
</evidence>